<feature type="domain" description="DUF5597" evidence="1">
    <location>
        <begin position="376"/>
        <end position="508"/>
    </location>
</feature>
<dbReference type="EMBL" id="JAXOVC010000007">
    <property type="protein sequence ID" value="KAK4499625.1"/>
    <property type="molecule type" value="Genomic_DNA"/>
</dbReference>
<comment type="caution">
    <text evidence="2">The sequence shown here is derived from an EMBL/GenBank/DDBJ whole genome shotgun (WGS) entry which is preliminary data.</text>
</comment>
<name>A0ABR0EDR1_ZASCE</name>
<organism evidence="2 3">
    <name type="scientific">Zasmidium cellare</name>
    <name type="common">Wine cellar mold</name>
    <name type="synonym">Racodium cellare</name>
    <dbReference type="NCBI Taxonomy" id="395010"/>
    <lineage>
        <taxon>Eukaryota</taxon>
        <taxon>Fungi</taxon>
        <taxon>Dikarya</taxon>
        <taxon>Ascomycota</taxon>
        <taxon>Pezizomycotina</taxon>
        <taxon>Dothideomycetes</taxon>
        <taxon>Dothideomycetidae</taxon>
        <taxon>Mycosphaerellales</taxon>
        <taxon>Mycosphaerellaceae</taxon>
        <taxon>Zasmidium</taxon>
    </lineage>
</organism>
<dbReference type="Gene3D" id="2.60.220.20">
    <property type="entry name" value="putative beta-Galactosidase from caulobacter crescentus"/>
    <property type="match status" value="1"/>
</dbReference>
<protein>
    <recommendedName>
        <fullName evidence="1">DUF5597 domain-containing protein</fullName>
    </recommendedName>
</protein>
<dbReference type="Pfam" id="PF18120">
    <property type="entry name" value="DUF5597"/>
    <property type="match status" value="1"/>
</dbReference>
<evidence type="ECO:0000313" key="3">
    <source>
        <dbReference type="Proteomes" id="UP001305779"/>
    </source>
</evidence>
<sequence>MSPQIPHLRSTELSKQLVVNDEPFLMLAGELQNSSFTSSSFMKEVWPSLKAANLNTILGCITWEQFEPEEGDFHVEEFSFKNGLSTYTPPWVKTNPKRFPMAKLRTATSEAQTADMLSIFGENAQEADAAAFKTLMQHIKRIDGDHSTVVMVQVENEVGLLGDSRDRSALAEESFNRPMPSELLDVLEKDWNRLNSPLKQTLSVWREGGFKRNLTWASFPGSRVHIDELFMAYHYALYVNTVASAGKEEYPLPMYTNVWQNYGSEDRDKSLVLPAKIDAAGGNLPGAYPSGGAIDKVLDIWQTFALTLDFIAPDVYLNDYENSCRKYRHRGQPLFIPEQRRDDYGARRIWAAFCSYQALGAAPFGIDTVSVEDNAFRKHYELLDSVASHVLKAQAKTNASYGFFFDDLLEDGTDTSPMREVDMAGWHLTIERSFVFGKPSSGSGAVIHLQGNEFLLLGWGFQVTFTSLDERAYFNGLLKFEEKEVVNKGTGELRTLRHLNGDETRSGKCAVMPSEDPDYGGFPISITIPARTGIATCEPYALCRET</sequence>
<dbReference type="SUPFAM" id="SSF51445">
    <property type="entry name" value="(Trans)glycosidases"/>
    <property type="match status" value="1"/>
</dbReference>
<dbReference type="Proteomes" id="UP001305779">
    <property type="component" value="Unassembled WGS sequence"/>
</dbReference>
<dbReference type="Gene3D" id="3.20.20.80">
    <property type="entry name" value="Glycosidases"/>
    <property type="match status" value="2"/>
</dbReference>
<accession>A0ABR0EDR1</accession>
<reference evidence="2 3" key="1">
    <citation type="journal article" date="2023" name="G3 (Bethesda)">
        <title>A chromosome-level genome assembly of Zasmidium syzygii isolated from banana leaves.</title>
        <authorList>
            <person name="van Westerhoven A.C."/>
            <person name="Mehrabi R."/>
            <person name="Talebi R."/>
            <person name="Steentjes M.B.F."/>
            <person name="Corcolon B."/>
            <person name="Chong P.A."/>
            <person name="Kema G.H.J."/>
            <person name="Seidl M.F."/>
        </authorList>
    </citation>
    <scope>NUCLEOTIDE SEQUENCE [LARGE SCALE GENOMIC DNA]</scope>
    <source>
        <strain evidence="2 3">P124</strain>
    </source>
</reference>
<evidence type="ECO:0000259" key="1">
    <source>
        <dbReference type="Pfam" id="PF18120"/>
    </source>
</evidence>
<dbReference type="InterPro" id="IPR040719">
    <property type="entry name" value="DUF5597"/>
</dbReference>
<dbReference type="InterPro" id="IPR017853">
    <property type="entry name" value="GH"/>
</dbReference>
<gene>
    <name evidence="2" type="ORF">PRZ48_010143</name>
</gene>
<proteinExistence type="predicted"/>
<keyword evidence="3" id="KW-1185">Reference proteome</keyword>
<evidence type="ECO:0000313" key="2">
    <source>
        <dbReference type="EMBL" id="KAK4499625.1"/>
    </source>
</evidence>